<evidence type="ECO:0000256" key="2">
    <source>
        <dbReference type="ARBA" id="ARBA00022448"/>
    </source>
</evidence>
<comment type="caution">
    <text evidence="7">The sequence shown here is derived from an EMBL/GenBank/DDBJ whole genome shotgun (WGS) entry which is preliminary data.</text>
</comment>
<name>A0A2G2YY91_CAPAN</name>
<evidence type="ECO:0000259" key="6">
    <source>
        <dbReference type="SMART" id="SM00499"/>
    </source>
</evidence>
<dbReference type="GO" id="GO:0008289">
    <property type="term" value="F:lipid binding"/>
    <property type="evidence" value="ECO:0007669"/>
    <property type="project" value="UniProtKB-KW"/>
</dbReference>
<comment type="function">
    <text evidence="4">Plant non-specific lipid-transfer proteins transfer phospholipids as well as galactolipids across membranes. May play a role in wax or cutin deposition in the cell walls of expanding epidermal cells and certain secretory tissues.</text>
</comment>
<keyword evidence="5" id="KW-0732">Signal</keyword>
<dbReference type="Gene3D" id="1.10.110.10">
    <property type="entry name" value="Plant lipid-transfer and hydrophobic proteins"/>
    <property type="match status" value="1"/>
</dbReference>
<proteinExistence type="inferred from homology"/>
<dbReference type="PANTHER" id="PTHR33076">
    <property type="entry name" value="NON-SPECIFIC LIPID-TRANSFER PROTEIN 2-RELATED"/>
    <property type="match status" value="1"/>
</dbReference>
<reference evidence="7 8" key="1">
    <citation type="journal article" date="2014" name="Nat. Genet.">
        <title>Genome sequence of the hot pepper provides insights into the evolution of pungency in Capsicum species.</title>
        <authorList>
            <person name="Kim S."/>
            <person name="Park M."/>
            <person name="Yeom S.I."/>
            <person name="Kim Y.M."/>
            <person name="Lee J.M."/>
            <person name="Lee H.A."/>
            <person name="Seo E."/>
            <person name="Choi J."/>
            <person name="Cheong K."/>
            <person name="Kim K.T."/>
            <person name="Jung K."/>
            <person name="Lee G.W."/>
            <person name="Oh S.K."/>
            <person name="Bae C."/>
            <person name="Kim S.B."/>
            <person name="Lee H.Y."/>
            <person name="Kim S.Y."/>
            <person name="Kim M.S."/>
            <person name="Kang B.C."/>
            <person name="Jo Y.D."/>
            <person name="Yang H.B."/>
            <person name="Jeong H.J."/>
            <person name="Kang W.H."/>
            <person name="Kwon J.K."/>
            <person name="Shin C."/>
            <person name="Lim J.Y."/>
            <person name="Park J.H."/>
            <person name="Huh J.H."/>
            <person name="Kim J.S."/>
            <person name="Kim B.D."/>
            <person name="Cohen O."/>
            <person name="Paran I."/>
            <person name="Suh M.C."/>
            <person name="Lee S.B."/>
            <person name="Kim Y.K."/>
            <person name="Shin Y."/>
            <person name="Noh S.J."/>
            <person name="Park J."/>
            <person name="Seo Y.S."/>
            <person name="Kwon S.Y."/>
            <person name="Kim H.A."/>
            <person name="Park J.M."/>
            <person name="Kim H.J."/>
            <person name="Choi S.B."/>
            <person name="Bosland P.W."/>
            <person name="Reeves G."/>
            <person name="Jo S.H."/>
            <person name="Lee B.W."/>
            <person name="Cho H.T."/>
            <person name="Choi H.S."/>
            <person name="Lee M.S."/>
            <person name="Yu Y."/>
            <person name="Do Choi Y."/>
            <person name="Park B.S."/>
            <person name="van Deynze A."/>
            <person name="Ashrafi H."/>
            <person name="Hill T."/>
            <person name="Kim W.T."/>
            <person name="Pai H.S."/>
            <person name="Ahn H.K."/>
            <person name="Yeam I."/>
            <person name="Giovannoni J.J."/>
            <person name="Rose J.K."/>
            <person name="Sorensen I."/>
            <person name="Lee S.J."/>
            <person name="Kim R.W."/>
            <person name="Choi I.Y."/>
            <person name="Choi B.S."/>
            <person name="Lim J.S."/>
            <person name="Lee Y.H."/>
            <person name="Choi D."/>
        </authorList>
    </citation>
    <scope>NUCLEOTIDE SEQUENCE [LARGE SCALE GENOMIC DNA]</scope>
    <source>
        <strain evidence="8">cv. CM334</strain>
    </source>
</reference>
<feature type="chain" id="PRO_5013948610" description="Non-specific lipid-transfer protein" evidence="5">
    <location>
        <begin position="22"/>
        <end position="119"/>
    </location>
</feature>
<protein>
    <recommendedName>
        <fullName evidence="4">Non-specific lipid-transfer protein</fullName>
    </recommendedName>
</protein>
<dbReference type="InterPro" id="IPR016140">
    <property type="entry name" value="Bifunc_inhib/LTP/seed_store"/>
</dbReference>
<feature type="domain" description="Bifunctional inhibitor/plant lipid transfer protein/seed storage helical" evidence="6">
    <location>
        <begin position="25"/>
        <end position="117"/>
    </location>
</feature>
<feature type="signal peptide" evidence="5">
    <location>
        <begin position="1"/>
        <end position="21"/>
    </location>
</feature>
<evidence type="ECO:0000256" key="3">
    <source>
        <dbReference type="ARBA" id="ARBA00023121"/>
    </source>
</evidence>
<dbReference type="CDD" id="cd01960">
    <property type="entry name" value="nsLTP1"/>
    <property type="match status" value="1"/>
</dbReference>
<dbReference type="InterPro" id="IPR036312">
    <property type="entry name" value="Bifun_inhib/LTP/seed_sf"/>
</dbReference>
<reference evidence="7 8" key="2">
    <citation type="journal article" date="2017" name="Genome Biol.">
        <title>New reference genome sequences of hot pepper reveal the massive evolution of plant disease-resistance genes by retroduplication.</title>
        <authorList>
            <person name="Kim S."/>
            <person name="Park J."/>
            <person name="Yeom S.I."/>
            <person name="Kim Y.M."/>
            <person name="Seo E."/>
            <person name="Kim K.T."/>
            <person name="Kim M.S."/>
            <person name="Lee J.M."/>
            <person name="Cheong K."/>
            <person name="Shin H.S."/>
            <person name="Kim S.B."/>
            <person name="Han K."/>
            <person name="Lee J."/>
            <person name="Park M."/>
            <person name="Lee H.A."/>
            <person name="Lee H.Y."/>
            <person name="Lee Y."/>
            <person name="Oh S."/>
            <person name="Lee J.H."/>
            <person name="Choi E."/>
            <person name="Choi E."/>
            <person name="Lee S.E."/>
            <person name="Jeon J."/>
            <person name="Kim H."/>
            <person name="Choi G."/>
            <person name="Song H."/>
            <person name="Lee J."/>
            <person name="Lee S.C."/>
            <person name="Kwon J.K."/>
            <person name="Lee H.Y."/>
            <person name="Koo N."/>
            <person name="Hong Y."/>
            <person name="Kim R.W."/>
            <person name="Kang W.H."/>
            <person name="Huh J.H."/>
            <person name="Kang B.C."/>
            <person name="Yang T.J."/>
            <person name="Lee Y.H."/>
            <person name="Bennetzen J.L."/>
            <person name="Choi D."/>
        </authorList>
    </citation>
    <scope>NUCLEOTIDE SEQUENCE [LARGE SCALE GENOMIC DNA]</scope>
    <source>
        <strain evidence="8">cv. CM334</strain>
    </source>
</reference>
<evidence type="ECO:0000256" key="5">
    <source>
        <dbReference type="SAM" id="SignalP"/>
    </source>
</evidence>
<dbReference type="Pfam" id="PF00234">
    <property type="entry name" value="Tryp_alpha_amyl"/>
    <property type="match status" value="1"/>
</dbReference>
<keyword evidence="2 4" id="KW-0813">Transport</keyword>
<keyword evidence="3 4" id="KW-0446">Lipid-binding</keyword>
<comment type="similarity">
    <text evidence="1 4">Belongs to the plant LTP family.</text>
</comment>
<organism evidence="7 8">
    <name type="scientific">Capsicum annuum</name>
    <name type="common">Capsicum pepper</name>
    <dbReference type="NCBI Taxonomy" id="4072"/>
    <lineage>
        <taxon>Eukaryota</taxon>
        <taxon>Viridiplantae</taxon>
        <taxon>Streptophyta</taxon>
        <taxon>Embryophyta</taxon>
        <taxon>Tracheophyta</taxon>
        <taxon>Spermatophyta</taxon>
        <taxon>Magnoliopsida</taxon>
        <taxon>eudicotyledons</taxon>
        <taxon>Gunneridae</taxon>
        <taxon>Pentapetalae</taxon>
        <taxon>asterids</taxon>
        <taxon>lamiids</taxon>
        <taxon>Solanales</taxon>
        <taxon>Solanaceae</taxon>
        <taxon>Solanoideae</taxon>
        <taxon>Capsiceae</taxon>
        <taxon>Capsicum</taxon>
    </lineage>
</organism>
<dbReference type="Proteomes" id="UP000222542">
    <property type="component" value="Unassembled WGS sequence"/>
</dbReference>
<evidence type="ECO:0000313" key="8">
    <source>
        <dbReference type="Proteomes" id="UP000222542"/>
    </source>
</evidence>
<dbReference type="Gramene" id="PHT74706">
    <property type="protein sequence ID" value="PHT74706"/>
    <property type="gene ID" value="T459_21983"/>
</dbReference>
<dbReference type="STRING" id="4072.A0A2G2YY91"/>
<gene>
    <name evidence="7" type="ORF">T459_21983</name>
</gene>
<sequence>MAHFLVPLCLILLISIQYVLSAPSCQTVTSQLSPCLPYIRNDSGNKGGNSPTVPCCTGVNNIYKLQKSKGDRVVICNCLKTVLINLGNMVIPSRVSELPKKCGVSYNMPPIDKNYDCNK</sequence>
<keyword evidence="8" id="KW-1185">Reference proteome</keyword>
<dbReference type="GO" id="GO:0006869">
    <property type="term" value="P:lipid transport"/>
    <property type="evidence" value="ECO:0007669"/>
    <property type="project" value="InterPro"/>
</dbReference>
<dbReference type="InterPro" id="IPR000528">
    <property type="entry name" value="Plant_nsLTP"/>
</dbReference>
<evidence type="ECO:0000313" key="7">
    <source>
        <dbReference type="EMBL" id="PHT74706.1"/>
    </source>
</evidence>
<accession>A0A2G2YY91</accession>
<dbReference type="SMART" id="SM00499">
    <property type="entry name" value="AAI"/>
    <property type="match status" value="1"/>
</dbReference>
<dbReference type="EMBL" id="AYRZ02000008">
    <property type="protein sequence ID" value="PHT74706.1"/>
    <property type="molecule type" value="Genomic_DNA"/>
</dbReference>
<dbReference type="SUPFAM" id="SSF47699">
    <property type="entry name" value="Bifunctional inhibitor/lipid-transfer protein/seed storage 2S albumin"/>
    <property type="match status" value="1"/>
</dbReference>
<evidence type="ECO:0000256" key="4">
    <source>
        <dbReference type="RuleBase" id="RU000628"/>
    </source>
</evidence>
<dbReference type="AlphaFoldDB" id="A0A2G2YY91"/>
<dbReference type="OMA" id="ICECLVN"/>
<evidence type="ECO:0000256" key="1">
    <source>
        <dbReference type="ARBA" id="ARBA00009748"/>
    </source>
</evidence>
<dbReference type="PRINTS" id="PR00382">
    <property type="entry name" value="LIPIDTRNSFER"/>
</dbReference>